<evidence type="ECO:0000256" key="2">
    <source>
        <dbReference type="ARBA" id="ARBA00022692"/>
    </source>
</evidence>
<dbReference type="EMBL" id="JAKZHW010000001">
    <property type="protein sequence ID" value="MCH8616245.1"/>
    <property type="molecule type" value="Genomic_DNA"/>
</dbReference>
<feature type="transmembrane region" description="Helical" evidence="5">
    <location>
        <begin position="250"/>
        <end position="268"/>
    </location>
</feature>
<feature type="transmembrane region" description="Helical" evidence="5">
    <location>
        <begin position="377"/>
        <end position="395"/>
    </location>
</feature>
<dbReference type="PROSITE" id="PS50850">
    <property type="entry name" value="MFS"/>
    <property type="match status" value="1"/>
</dbReference>
<keyword evidence="3 5" id="KW-1133">Transmembrane helix</keyword>
<proteinExistence type="predicted"/>
<feature type="transmembrane region" description="Helical" evidence="5">
    <location>
        <begin position="168"/>
        <end position="184"/>
    </location>
</feature>
<keyword evidence="2 5" id="KW-0812">Transmembrane</keyword>
<evidence type="ECO:0000256" key="4">
    <source>
        <dbReference type="ARBA" id="ARBA00023136"/>
    </source>
</evidence>
<dbReference type="Gene3D" id="1.20.1250.20">
    <property type="entry name" value="MFS general substrate transporter like domains"/>
    <property type="match status" value="2"/>
</dbReference>
<feature type="transmembrane region" description="Helical" evidence="5">
    <location>
        <begin position="83"/>
        <end position="111"/>
    </location>
</feature>
<feature type="transmembrane region" description="Helical" evidence="5">
    <location>
        <begin position="353"/>
        <end position="370"/>
    </location>
</feature>
<protein>
    <submittedName>
        <fullName evidence="7">MFS transporter</fullName>
    </submittedName>
</protein>
<dbReference type="Proteomes" id="UP001203058">
    <property type="component" value="Unassembled WGS sequence"/>
</dbReference>
<feature type="transmembrane region" description="Helical" evidence="5">
    <location>
        <begin position="214"/>
        <end position="238"/>
    </location>
</feature>
<evidence type="ECO:0000256" key="5">
    <source>
        <dbReference type="SAM" id="Phobius"/>
    </source>
</evidence>
<dbReference type="SUPFAM" id="SSF103473">
    <property type="entry name" value="MFS general substrate transporter"/>
    <property type="match status" value="1"/>
</dbReference>
<gene>
    <name evidence="7" type="ORF">LZ016_09050</name>
</gene>
<dbReference type="InterPro" id="IPR050382">
    <property type="entry name" value="MFS_Na/Anion_cotransporter"/>
</dbReference>
<dbReference type="PRINTS" id="PR01035">
    <property type="entry name" value="TCRTETA"/>
</dbReference>
<evidence type="ECO:0000256" key="3">
    <source>
        <dbReference type="ARBA" id="ARBA00022989"/>
    </source>
</evidence>
<feature type="transmembrane region" description="Helical" evidence="5">
    <location>
        <begin position="137"/>
        <end position="161"/>
    </location>
</feature>
<dbReference type="InterPro" id="IPR036259">
    <property type="entry name" value="MFS_trans_sf"/>
</dbReference>
<feature type="domain" description="Major facilitator superfamily (MFS) profile" evidence="6">
    <location>
        <begin position="14"/>
        <end position="401"/>
    </location>
</feature>
<comment type="subcellular location">
    <subcellularLocation>
        <location evidence="1">Membrane</location>
        <topology evidence="1">Multi-pass membrane protein</topology>
    </subcellularLocation>
</comment>
<accession>A0ABS9VMQ5</accession>
<sequence>MTAIGARRGASGALVFLLGAAMFLNYVDRGAIGIASPLMKSDLGLSDEAYGVAFSAFFWVYAPVQLFAGWLCDRFSVYRLMALGILLWAGSTLLIGLVGGFASLLVLRIMLGVGESISFPGSSKIISQQVPPGRRGIANAAIAAGLALGPAAGTLAGGLILAHSGWRMIFIVFGIVTLIWLWPWRQTVRSLPTVTETQADDRVSLGFLMRKWPLWSMSIVHALGNYCFYFLLAWLPLFLTKSRGFSIGEMTMLATLGYAVQAACALGYGHFSDWWTRSGRSEAVCRRWMMVASQLLAAGAILGLAFAHDAVTIGILLCLAGAASGSLSLNLYAVAQMFAGPRASGTWVGVQNAIGNLSGIIGPIITGIVVQRAGYNSAFVLTAAIAAFGAAWWAVGVPKIEQVALGEEQPQRD</sequence>
<evidence type="ECO:0000313" key="8">
    <source>
        <dbReference type="Proteomes" id="UP001203058"/>
    </source>
</evidence>
<dbReference type="PANTHER" id="PTHR11662:SF399">
    <property type="entry name" value="FI19708P1-RELATED"/>
    <property type="match status" value="1"/>
</dbReference>
<organism evidence="7 8">
    <name type="scientific">Sphingomonas telluris</name>
    <dbReference type="NCBI Taxonomy" id="2907998"/>
    <lineage>
        <taxon>Bacteria</taxon>
        <taxon>Pseudomonadati</taxon>
        <taxon>Pseudomonadota</taxon>
        <taxon>Alphaproteobacteria</taxon>
        <taxon>Sphingomonadales</taxon>
        <taxon>Sphingomonadaceae</taxon>
        <taxon>Sphingomonas</taxon>
    </lineage>
</organism>
<evidence type="ECO:0000259" key="6">
    <source>
        <dbReference type="PROSITE" id="PS50850"/>
    </source>
</evidence>
<dbReference type="InterPro" id="IPR020846">
    <property type="entry name" value="MFS_dom"/>
</dbReference>
<dbReference type="RefSeq" id="WP_241447048.1">
    <property type="nucleotide sequence ID" value="NZ_JAKZHW010000001.1"/>
</dbReference>
<name>A0ABS9VMQ5_9SPHN</name>
<dbReference type="PANTHER" id="PTHR11662">
    <property type="entry name" value="SOLUTE CARRIER FAMILY 17"/>
    <property type="match status" value="1"/>
</dbReference>
<evidence type="ECO:0000313" key="7">
    <source>
        <dbReference type="EMBL" id="MCH8616245.1"/>
    </source>
</evidence>
<feature type="transmembrane region" description="Helical" evidence="5">
    <location>
        <begin position="49"/>
        <end position="71"/>
    </location>
</feature>
<keyword evidence="4 5" id="KW-0472">Membrane</keyword>
<dbReference type="Pfam" id="PF07690">
    <property type="entry name" value="MFS_1"/>
    <property type="match status" value="2"/>
</dbReference>
<feature type="transmembrane region" description="Helical" evidence="5">
    <location>
        <begin position="313"/>
        <end position="333"/>
    </location>
</feature>
<dbReference type="InterPro" id="IPR001958">
    <property type="entry name" value="Tet-R_TetA/multi-R_MdtG-like"/>
</dbReference>
<evidence type="ECO:0000256" key="1">
    <source>
        <dbReference type="ARBA" id="ARBA00004141"/>
    </source>
</evidence>
<dbReference type="InterPro" id="IPR011701">
    <property type="entry name" value="MFS"/>
</dbReference>
<reference evidence="7 8" key="1">
    <citation type="submission" date="2022-03" db="EMBL/GenBank/DDBJ databases">
        <authorList>
            <person name="Jo J.-H."/>
            <person name="Im W.-T."/>
        </authorList>
    </citation>
    <scope>NUCLEOTIDE SEQUENCE [LARGE SCALE GENOMIC DNA]</scope>
    <source>
        <strain evidence="7 8">SM33</strain>
    </source>
</reference>
<feature type="transmembrane region" description="Helical" evidence="5">
    <location>
        <begin position="288"/>
        <end position="306"/>
    </location>
</feature>
<comment type="caution">
    <text evidence="7">The sequence shown here is derived from an EMBL/GenBank/DDBJ whole genome shotgun (WGS) entry which is preliminary data.</text>
</comment>
<keyword evidence="8" id="KW-1185">Reference proteome</keyword>